<dbReference type="Gene3D" id="3.40.50.720">
    <property type="entry name" value="NAD(P)-binding Rossmann-like Domain"/>
    <property type="match status" value="1"/>
</dbReference>
<name>A0ABV8ASL9_9BACT</name>
<dbReference type="RefSeq" id="WP_377905999.1">
    <property type="nucleotide sequence ID" value="NZ_JBHRZS010000007.1"/>
</dbReference>
<dbReference type="PANTHER" id="PTHR14097">
    <property type="entry name" value="OXIDOREDUCTASE HTATIP2"/>
    <property type="match status" value="1"/>
</dbReference>
<sequence>MRIAILSGTSGLIGMQLLHQLLKNPSYDYIISIGRRELALKHAKLIQLKGDLLKVSDWNLGEMIVEKDLGGEHQDLRSKLESGDCQIDSFCSLGTTIGKAGSKEKFKSIDQDMVLAIASWVKSIGGNQFCYVSALGADSNSGVFYNQVKGQAEDGLKDLNFDYLGIFRPSLLLGERKEFRFGEQVATVLMKPLVWLKVLKNIRPIYDYQVAKAMVQKALDTGKAKGVEIINSGQMQDLTT</sequence>
<evidence type="ECO:0000313" key="2">
    <source>
        <dbReference type="Proteomes" id="UP001595805"/>
    </source>
</evidence>
<proteinExistence type="predicted"/>
<evidence type="ECO:0000313" key="1">
    <source>
        <dbReference type="EMBL" id="MFC3880642.1"/>
    </source>
</evidence>
<comment type="caution">
    <text evidence="1">The sequence shown here is derived from an EMBL/GenBank/DDBJ whole genome shotgun (WGS) entry which is preliminary data.</text>
</comment>
<organism evidence="1 2">
    <name type="scientific">Algoriphagus namhaensis</name>
    <dbReference type="NCBI Taxonomy" id="915353"/>
    <lineage>
        <taxon>Bacteria</taxon>
        <taxon>Pseudomonadati</taxon>
        <taxon>Bacteroidota</taxon>
        <taxon>Cytophagia</taxon>
        <taxon>Cytophagales</taxon>
        <taxon>Cyclobacteriaceae</taxon>
        <taxon>Algoriphagus</taxon>
    </lineage>
</organism>
<dbReference type="InterPro" id="IPR036291">
    <property type="entry name" value="NAD(P)-bd_dom_sf"/>
</dbReference>
<protein>
    <submittedName>
        <fullName evidence="1">Oxidoreductase</fullName>
    </submittedName>
</protein>
<dbReference type="SUPFAM" id="SSF51735">
    <property type="entry name" value="NAD(P)-binding Rossmann-fold domains"/>
    <property type="match status" value="1"/>
</dbReference>
<gene>
    <name evidence="1" type="ORF">ACFOSV_10660</name>
</gene>
<reference evidence="2" key="1">
    <citation type="journal article" date="2019" name="Int. J. Syst. Evol. Microbiol.">
        <title>The Global Catalogue of Microorganisms (GCM) 10K type strain sequencing project: providing services to taxonomists for standard genome sequencing and annotation.</title>
        <authorList>
            <consortium name="The Broad Institute Genomics Platform"/>
            <consortium name="The Broad Institute Genome Sequencing Center for Infectious Disease"/>
            <person name="Wu L."/>
            <person name="Ma J."/>
        </authorList>
    </citation>
    <scope>NUCLEOTIDE SEQUENCE [LARGE SCALE GENOMIC DNA]</scope>
    <source>
        <strain evidence="2">CCUG 60523</strain>
    </source>
</reference>
<keyword evidence="2" id="KW-1185">Reference proteome</keyword>
<accession>A0ABV8ASL9</accession>
<dbReference type="Proteomes" id="UP001595805">
    <property type="component" value="Unassembled WGS sequence"/>
</dbReference>
<dbReference type="EMBL" id="JBHRZS010000007">
    <property type="protein sequence ID" value="MFC3880642.1"/>
    <property type="molecule type" value="Genomic_DNA"/>
</dbReference>
<dbReference type="PANTHER" id="PTHR14097:SF7">
    <property type="entry name" value="OXIDOREDUCTASE HTATIP2"/>
    <property type="match status" value="1"/>
</dbReference>